<dbReference type="CDD" id="cd03444">
    <property type="entry name" value="Thioesterase_II_repeat1"/>
    <property type="match status" value="1"/>
</dbReference>
<feature type="domain" description="Acyl-CoA thioesterase-like C-terminal" evidence="9">
    <location>
        <begin position="148"/>
        <end position="285"/>
    </location>
</feature>
<evidence type="ECO:0000313" key="10">
    <source>
        <dbReference type="EMBL" id="SFE85103.1"/>
    </source>
</evidence>
<dbReference type="AlphaFoldDB" id="A0A1I2DXY7"/>
<evidence type="ECO:0000259" key="8">
    <source>
        <dbReference type="Pfam" id="PF13622"/>
    </source>
</evidence>
<evidence type="ECO:0000259" key="9">
    <source>
        <dbReference type="Pfam" id="PF20789"/>
    </source>
</evidence>
<dbReference type="Pfam" id="PF13622">
    <property type="entry name" value="4HBT_3"/>
    <property type="match status" value="1"/>
</dbReference>
<dbReference type="InterPro" id="IPR029069">
    <property type="entry name" value="HotDog_dom_sf"/>
</dbReference>
<dbReference type="PANTHER" id="PTHR11066">
    <property type="entry name" value="ACYL-COA THIOESTERASE"/>
    <property type="match status" value="1"/>
</dbReference>
<evidence type="ECO:0000256" key="5">
    <source>
        <dbReference type="ARBA" id="ARBA00050943"/>
    </source>
</evidence>
<evidence type="ECO:0000256" key="2">
    <source>
        <dbReference type="ARBA" id="ARBA00011881"/>
    </source>
</evidence>
<evidence type="ECO:0000256" key="4">
    <source>
        <dbReference type="ARBA" id="ARBA00023098"/>
    </source>
</evidence>
<protein>
    <recommendedName>
        <fullName evidence="6">Acyl-CoA thioesterase 2</fullName>
    </recommendedName>
    <alternativeName>
        <fullName evidence="7">Thioesterase II</fullName>
    </alternativeName>
</protein>
<reference evidence="11" key="1">
    <citation type="submission" date="2016-10" db="EMBL/GenBank/DDBJ databases">
        <authorList>
            <person name="Varghese N."/>
            <person name="Submissions S."/>
        </authorList>
    </citation>
    <scope>NUCLEOTIDE SEQUENCE [LARGE SCALE GENOMIC DNA]</scope>
    <source>
        <strain evidence="11">DSM 19083</strain>
    </source>
</reference>
<dbReference type="Proteomes" id="UP000198520">
    <property type="component" value="Unassembled WGS sequence"/>
</dbReference>
<dbReference type="GO" id="GO:0047617">
    <property type="term" value="F:fatty acyl-CoA hydrolase activity"/>
    <property type="evidence" value="ECO:0007669"/>
    <property type="project" value="UniProtKB-EC"/>
</dbReference>
<evidence type="ECO:0000313" key="11">
    <source>
        <dbReference type="Proteomes" id="UP000198520"/>
    </source>
</evidence>
<dbReference type="GO" id="GO:0009062">
    <property type="term" value="P:fatty acid catabolic process"/>
    <property type="evidence" value="ECO:0007669"/>
    <property type="project" value="TreeGrafter"/>
</dbReference>
<dbReference type="GO" id="GO:0006637">
    <property type="term" value="P:acyl-CoA metabolic process"/>
    <property type="evidence" value="ECO:0007669"/>
    <property type="project" value="InterPro"/>
</dbReference>
<keyword evidence="4" id="KW-0443">Lipid metabolism</keyword>
<dbReference type="InterPro" id="IPR003703">
    <property type="entry name" value="Acyl_CoA_thio"/>
</dbReference>
<comment type="subunit">
    <text evidence="2">Homotetramer.</text>
</comment>
<feature type="domain" description="Acyl-CoA thioesterase-like N-terminal HotDog" evidence="8">
    <location>
        <begin position="39"/>
        <end position="116"/>
    </location>
</feature>
<sequence>MTGTTPEMSAPLAGLLDVLQLEQTGENSFRGRSLPQLNGRVYGGQVLAQTLLAAGRTVDPTRTPHSLHGYFLRPGDLEEPIEFQVERLRDGRSFSARRTHALQFGKPILSMTASFQEPQGGIEESQEMPQAPDPMTVDSAVEKFSAMDHPVAKFWTSQAAFDIRHVEEPLYLAPASERTDRQMVWMRARGPVADDQLTHRALMAYACDQLMLEPVLRRGGLSWALKGMSIASLDHAMWWHRDARVDEWLLYVQSSPSAQGGRGLGSARVFAQDGTLVASIAQEGMLRIP</sequence>
<evidence type="ECO:0000256" key="3">
    <source>
        <dbReference type="ARBA" id="ARBA00022801"/>
    </source>
</evidence>
<dbReference type="SUPFAM" id="SSF54637">
    <property type="entry name" value="Thioesterase/thiol ester dehydrase-isomerase"/>
    <property type="match status" value="2"/>
</dbReference>
<dbReference type="PANTHER" id="PTHR11066:SF34">
    <property type="entry name" value="ACYL-COENZYME A THIOESTERASE 8"/>
    <property type="match status" value="1"/>
</dbReference>
<dbReference type="InterPro" id="IPR042171">
    <property type="entry name" value="Acyl-CoA_hotdog"/>
</dbReference>
<name>A0A1I2DXY7_9MICO</name>
<proteinExistence type="inferred from homology"/>
<dbReference type="EMBL" id="FONZ01000001">
    <property type="protein sequence ID" value="SFE85103.1"/>
    <property type="molecule type" value="Genomic_DNA"/>
</dbReference>
<dbReference type="InterPro" id="IPR049449">
    <property type="entry name" value="TesB_ACOT8-like_N"/>
</dbReference>
<evidence type="ECO:0000256" key="6">
    <source>
        <dbReference type="ARBA" id="ARBA00071120"/>
    </source>
</evidence>
<organism evidence="10 11">
    <name type="scientific">Flavimobilis marinus</name>
    <dbReference type="NCBI Taxonomy" id="285351"/>
    <lineage>
        <taxon>Bacteria</taxon>
        <taxon>Bacillati</taxon>
        <taxon>Actinomycetota</taxon>
        <taxon>Actinomycetes</taxon>
        <taxon>Micrococcales</taxon>
        <taxon>Jonesiaceae</taxon>
        <taxon>Flavimobilis</taxon>
    </lineage>
</organism>
<evidence type="ECO:0000256" key="1">
    <source>
        <dbReference type="ARBA" id="ARBA00006538"/>
    </source>
</evidence>
<gene>
    <name evidence="10" type="ORF">SAMN04488035_0782</name>
</gene>
<keyword evidence="11" id="KW-1185">Reference proteome</keyword>
<comment type="similarity">
    <text evidence="1">Belongs to the C/M/P thioester hydrolase family.</text>
</comment>
<dbReference type="Gene3D" id="2.40.160.210">
    <property type="entry name" value="Acyl-CoA thioesterase, double hotdog domain"/>
    <property type="match status" value="1"/>
</dbReference>
<dbReference type="Pfam" id="PF20789">
    <property type="entry name" value="4HBT_3C"/>
    <property type="match status" value="1"/>
</dbReference>
<keyword evidence="3" id="KW-0378">Hydrolase</keyword>
<dbReference type="InterPro" id="IPR049450">
    <property type="entry name" value="ACOT8-like_C"/>
</dbReference>
<comment type="catalytic activity">
    <reaction evidence="5">
        <text>a fatty acyl-CoA + H2O = a fatty acid + CoA + H(+)</text>
        <dbReference type="Rhea" id="RHEA:16781"/>
        <dbReference type="ChEBI" id="CHEBI:15377"/>
        <dbReference type="ChEBI" id="CHEBI:15378"/>
        <dbReference type="ChEBI" id="CHEBI:28868"/>
        <dbReference type="ChEBI" id="CHEBI:57287"/>
        <dbReference type="ChEBI" id="CHEBI:77636"/>
        <dbReference type="EC" id="3.1.2.20"/>
    </reaction>
    <physiologicalReaction direction="left-to-right" evidence="5">
        <dbReference type="Rhea" id="RHEA:16782"/>
    </physiologicalReaction>
</comment>
<dbReference type="FunFam" id="2.40.160.210:FF:000001">
    <property type="entry name" value="Acyl-CoA thioesterase II"/>
    <property type="match status" value="1"/>
</dbReference>
<accession>A0A1I2DXY7</accession>
<dbReference type="STRING" id="285351.SAMN04488035_0782"/>
<evidence type="ECO:0000256" key="7">
    <source>
        <dbReference type="ARBA" id="ARBA00079653"/>
    </source>
</evidence>
<dbReference type="CDD" id="cd03445">
    <property type="entry name" value="Thioesterase_II_repeat2"/>
    <property type="match status" value="1"/>
</dbReference>